<protein>
    <submittedName>
        <fullName evidence="2">Uncharacterized protein</fullName>
    </submittedName>
</protein>
<keyword evidence="3" id="KW-1185">Reference proteome</keyword>
<dbReference type="Proteomes" id="UP000178912">
    <property type="component" value="Unassembled WGS sequence"/>
</dbReference>
<evidence type="ECO:0000313" key="2">
    <source>
        <dbReference type="EMBL" id="CZT07297.1"/>
    </source>
</evidence>
<proteinExistence type="predicted"/>
<reference evidence="3" key="1">
    <citation type="submission" date="2016-03" db="EMBL/GenBank/DDBJ databases">
        <authorList>
            <person name="Guldener U."/>
        </authorList>
    </citation>
    <scope>NUCLEOTIDE SEQUENCE [LARGE SCALE GENOMIC DNA]</scope>
    <source>
        <strain evidence="3">04CH-RAC-A.6.1</strain>
    </source>
</reference>
<dbReference type="EMBL" id="FJUX01000094">
    <property type="protein sequence ID" value="CZT07297.1"/>
    <property type="molecule type" value="Genomic_DNA"/>
</dbReference>
<accession>A0A1E1L9X9</accession>
<name>A0A1E1L9X9_9HELO</name>
<evidence type="ECO:0000256" key="1">
    <source>
        <dbReference type="SAM" id="MobiDB-lite"/>
    </source>
</evidence>
<gene>
    <name evidence="2" type="ORF">RAG0_12819</name>
</gene>
<dbReference type="AlphaFoldDB" id="A0A1E1L9X9"/>
<evidence type="ECO:0000313" key="3">
    <source>
        <dbReference type="Proteomes" id="UP000178912"/>
    </source>
</evidence>
<organism evidence="2 3">
    <name type="scientific">Rhynchosporium agropyri</name>
    <dbReference type="NCBI Taxonomy" id="914238"/>
    <lineage>
        <taxon>Eukaryota</taxon>
        <taxon>Fungi</taxon>
        <taxon>Dikarya</taxon>
        <taxon>Ascomycota</taxon>
        <taxon>Pezizomycotina</taxon>
        <taxon>Leotiomycetes</taxon>
        <taxon>Helotiales</taxon>
        <taxon>Ploettnerulaceae</taxon>
        <taxon>Rhynchosporium</taxon>
    </lineage>
</organism>
<feature type="region of interest" description="Disordered" evidence="1">
    <location>
        <begin position="1"/>
        <end position="21"/>
    </location>
</feature>
<sequence>MIGPALERQPEDDFPDIPSEPARLILDGPEERRDVMTDRESLKDLSILVQAFVLETIHLQAIYNAVRLSKFSPANICTYSASHFRRSALKVIIQHITVARIESRRQLKVVAASDVDGWLHQVMLPICSASHSFLSVETVLTVSTRVFMTLQEKPAFLLAATGDDKMPLAKWFGGKLVEENGVKLYHCIQKLKGKKSSTLVLPCIEFGVTPEEKAYFTQKSN</sequence>